<protein>
    <submittedName>
        <fullName evidence="1">Uncharacterized protein</fullName>
    </submittedName>
</protein>
<accession>A0ABX5AIR5</accession>
<evidence type="ECO:0000313" key="1">
    <source>
        <dbReference type="EMBL" id="PPH79305.1"/>
    </source>
</evidence>
<evidence type="ECO:0000313" key="2">
    <source>
        <dbReference type="Proteomes" id="UP000239698"/>
    </source>
</evidence>
<proteinExistence type="predicted"/>
<dbReference type="EMBL" id="PSVT01000003">
    <property type="protein sequence ID" value="PPH79305.1"/>
    <property type="molecule type" value="Genomic_DNA"/>
</dbReference>
<comment type="caution">
    <text evidence="1">The sequence shown here is derived from an EMBL/GenBank/DDBJ whole genome shotgun (WGS) entry which is preliminary data.</text>
</comment>
<gene>
    <name evidence="1" type="ORF">C5C40_02935</name>
</gene>
<organism evidence="1 2">
    <name type="scientific">Rathayibacter rathayi</name>
    <name type="common">Corynebacterium rathayi</name>
    <dbReference type="NCBI Taxonomy" id="33887"/>
    <lineage>
        <taxon>Bacteria</taxon>
        <taxon>Bacillati</taxon>
        <taxon>Actinomycetota</taxon>
        <taxon>Actinomycetes</taxon>
        <taxon>Micrococcales</taxon>
        <taxon>Microbacteriaceae</taxon>
        <taxon>Rathayibacter</taxon>
    </lineage>
</organism>
<sequence>MAAPKRKADRRIVHTPDAPAAVQAVNLALQILKSSGANSWRDLARRPEAHEHIILTDAQQTLLDEHVDVLPYLSIKPMRTIFACRVCGRLAFADAAPPPARCTITLGCGGSVMKASTVGPRATTVQKVLPPVLRAPAPSDPIEPSDEPITVPPSALIGELAYVTPIQPPPVDESFPDLDRADVIPDRPTARHHVPVPPERTF</sequence>
<reference evidence="1 2" key="1">
    <citation type="submission" date="2018-02" db="EMBL/GenBank/DDBJ databases">
        <title>Bacteriophage NCPPB3778 and a type I-E CRISPR drive the evolution of the US Biological Select Agent, Rathayibacter toxicus.</title>
        <authorList>
            <person name="Davis E.W.II."/>
            <person name="Tabima J.F."/>
            <person name="Weisberg A.J."/>
            <person name="Lopes L.D."/>
            <person name="Wiseman M.S."/>
            <person name="Wiseman M.S."/>
            <person name="Pupko T."/>
            <person name="Belcher M.S."/>
            <person name="Sechler A.J."/>
            <person name="Tancos M.A."/>
            <person name="Schroeder B.K."/>
            <person name="Murray T.D."/>
            <person name="Luster D.G."/>
            <person name="Schneider W.L."/>
            <person name="Rogers E."/>
            <person name="Andreote F.D."/>
            <person name="Grunwald N.J."/>
            <person name="Putnam M.L."/>
            <person name="Chang J.H."/>
        </authorList>
    </citation>
    <scope>NUCLEOTIDE SEQUENCE [LARGE SCALE GENOMIC DNA]</scope>
    <source>
        <strain evidence="1 2">AY1D6</strain>
    </source>
</reference>
<dbReference type="RefSeq" id="WP_104248565.1">
    <property type="nucleotide sequence ID" value="NZ_PSUD01000002.1"/>
</dbReference>
<name>A0ABX5AIR5_RATRA</name>
<keyword evidence="2" id="KW-1185">Reference proteome</keyword>
<dbReference type="Proteomes" id="UP000239698">
    <property type="component" value="Unassembled WGS sequence"/>
</dbReference>